<dbReference type="InterPro" id="IPR011990">
    <property type="entry name" value="TPR-like_helical_dom_sf"/>
</dbReference>
<feature type="region of interest" description="Disordered" evidence="1">
    <location>
        <begin position="67"/>
        <end position="93"/>
    </location>
</feature>
<feature type="transmembrane region" description="Helical" evidence="2">
    <location>
        <begin position="41"/>
        <end position="60"/>
    </location>
</feature>
<protein>
    <submittedName>
        <fullName evidence="3">Tetratricopeptide repeat protein</fullName>
    </submittedName>
</protein>
<organism evidence="3 4">
    <name type="scientific">Bordetella bronchiseptica 00-P-2796</name>
    <dbReference type="NCBI Taxonomy" id="1331199"/>
    <lineage>
        <taxon>Bacteria</taxon>
        <taxon>Pseudomonadati</taxon>
        <taxon>Pseudomonadota</taxon>
        <taxon>Betaproteobacteria</taxon>
        <taxon>Burkholderiales</taxon>
        <taxon>Alcaligenaceae</taxon>
        <taxon>Bordetella</taxon>
    </lineage>
</organism>
<dbReference type="RefSeq" id="WP_033474209.1">
    <property type="nucleotide sequence ID" value="NZ_JGWH01000025.1"/>
</dbReference>
<sequence>MSLIYDALRNGPPAAGPGGPVGRGFAGAPARPARGGQFARSLAVAVVFGASLGMAGWILAADGLADGAGPARPSPPQAAPAGLPAQAARGPASDAQQLNALLRQMMANQERLESMQAELAAMAPPAAQAPAPAVGFPLPAAGAPGATLAASYAAPAARMEPPAMPAGAFIVQDKPARAGAASANAVAAMAEAFDRAAAAGDLGTARRQLDSLRAALPGESLTLLRRQAWLHMYGGNDRAAAESYRALLARLPNDENAGLNLAIIEARQGRVADARALLERLRRQHPDSRGVRALQEQIGHEQR</sequence>
<dbReference type="EMBL" id="JGWH01000025">
    <property type="protein sequence ID" value="KCV37698.1"/>
    <property type="molecule type" value="Genomic_DNA"/>
</dbReference>
<keyword evidence="2" id="KW-0812">Transmembrane</keyword>
<feature type="region of interest" description="Disordered" evidence="1">
    <location>
        <begin position="12"/>
        <end position="32"/>
    </location>
</feature>
<dbReference type="Proteomes" id="UP000025756">
    <property type="component" value="Unassembled WGS sequence"/>
</dbReference>
<evidence type="ECO:0000256" key="2">
    <source>
        <dbReference type="SAM" id="Phobius"/>
    </source>
</evidence>
<evidence type="ECO:0000256" key="1">
    <source>
        <dbReference type="SAM" id="MobiDB-lite"/>
    </source>
</evidence>
<feature type="compositionally biased region" description="Low complexity" evidence="1">
    <location>
        <begin position="79"/>
        <end position="92"/>
    </location>
</feature>
<keyword evidence="4" id="KW-1185">Reference proteome</keyword>
<evidence type="ECO:0000313" key="4">
    <source>
        <dbReference type="Proteomes" id="UP000025756"/>
    </source>
</evidence>
<proteinExistence type="predicted"/>
<comment type="caution">
    <text evidence="3">The sequence shown here is derived from an EMBL/GenBank/DDBJ whole genome shotgun (WGS) entry which is preliminary data.</text>
</comment>
<gene>
    <name evidence="3" type="ORF">L490_0529</name>
</gene>
<keyword evidence="2" id="KW-0472">Membrane</keyword>
<dbReference type="Pfam" id="PF14559">
    <property type="entry name" value="TPR_19"/>
    <property type="match status" value="1"/>
</dbReference>
<dbReference type="Gene3D" id="1.25.40.10">
    <property type="entry name" value="Tetratricopeptide repeat domain"/>
    <property type="match status" value="1"/>
</dbReference>
<feature type="compositionally biased region" description="Gly residues" evidence="1">
    <location>
        <begin position="16"/>
        <end position="25"/>
    </location>
</feature>
<reference evidence="3 4" key="1">
    <citation type="submission" date="2014-03" db="EMBL/GenBank/DDBJ databases">
        <title>Genome sequence of Bordetella bronchiseptica.</title>
        <authorList>
            <person name="Harvill E."/>
            <person name="Goodfield L.L."/>
            <person name="Ivanov Y.V."/>
            <person name="Meyer J.A."/>
            <person name="Muse S.J."/>
            <person name="Jacobs N."/>
            <person name="Bendor L."/>
            <person name="Smallridge W.E."/>
            <person name="Brinkac L.M."/>
            <person name="Sanka R."/>
            <person name="Kim M."/>
            <person name="Losada L."/>
        </authorList>
    </citation>
    <scope>NUCLEOTIDE SEQUENCE [LARGE SCALE GENOMIC DNA]</scope>
    <source>
        <strain evidence="3 4">00-P-2796</strain>
    </source>
</reference>
<evidence type="ECO:0000313" key="3">
    <source>
        <dbReference type="EMBL" id="KCV37698.1"/>
    </source>
</evidence>
<dbReference type="SUPFAM" id="SSF48452">
    <property type="entry name" value="TPR-like"/>
    <property type="match status" value="1"/>
</dbReference>
<name>A0ABR4RJW2_BORBO</name>
<accession>A0ABR4RJW2</accession>
<keyword evidence="2" id="KW-1133">Transmembrane helix</keyword>